<protein>
    <submittedName>
        <fullName evidence="2">Uncharacterized protein</fullName>
    </submittedName>
</protein>
<sequence>MLYQSMSHRVAACFQDRVGTQDSSGASSSNIRKPTQICTFPGKNSSAYSFTEAFRNPGTDQNKKVPLQKNVTEFRISERESEFSSSFNFIKLIPPSLKKDIIHLRKFILDDDIIEKTYKAALRYPEGINELLKVLEHMGRFNEKYAEKRSAEEKKFMKWLNIITAKIKYLHLVKISNIKLQYMPALEEIRKIQIEKVNTNLEDADATRKEYRSEDNNPINSLKMLKNCVSRTGDQCQYKNKHLTKIAEYGPVPSKVDRNPSHQNNINVSGTCNNNNSKSFSQIEEKNRLKCSSGIKNNRSEIATKRVQPQTIRQKSFDAEPEKCETYLIDNIINEIYFTHNKNASQAELRTQSSKRISSTTDEFASPNPKSEPCVTAKNFPVTVKRKPNESPLENTEFQTPDAMLSGFLKKKIKTEFNEEEVEKGIKKHYEITITGVKSDALQKSDCKFDITNTLKTKRPRSRFPNGLSSAIKRSKGILKPDVMEAFLTHVKRRKYPRKIAAIYDRDVSKITEQLENIVFSYYHGRTRSSSDDAQISWVMQLIEKLKEH</sequence>
<evidence type="ECO:0000313" key="2">
    <source>
        <dbReference type="EMBL" id="GFY52319.1"/>
    </source>
</evidence>
<evidence type="ECO:0000313" key="3">
    <source>
        <dbReference type="Proteomes" id="UP000886998"/>
    </source>
</evidence>
<evidence type="ECO:0000256" key="1">
    <source>
        <dbReference type="SAM" id="MobiDB-lite"/>
    </source>
</evidence>
<name>A0A8X6XH25_9ARAC</name>
<comment type="caution">
    <text evidence="2">The sequence shown here is derived from an EMBL/GenBank/DDBJ whole genome shotgun (WGS) entry which is preliminary data.</text>
</comment>
<keyword evidence="3" id="KW-1185">Reference proteome</keyword>
<dbReference type="Proteomes" id="UP000886998">
    <property type="component" value="Unassembled WGS sequence"/>
</dbReference>
<dbReference type="OrthoDB" id="10402487at2759"/>
<gene>
    <name evidence="2" type="ORF">TNIN_305581</name>
</gene>
<proteinExistence type="predicted"/>
<feature type="compositionally biased region" description="Polar residues" evidence="1">
    <location>
        <begin position="349"/>
        <end position="363"/>
    </location>
</feature>
<reference evidence="2" key="1">
    <citation type="submission" date="2020-08" db="EMBL/GenBank/DDBJ databases">
        <title>Multicomponent nature underlies the extraordinary mechanical properties of spider dragline silk.</title>
        <authorList>
            <person name="Kono N."/>
            <person name="Nakamura H."/>
            <person name="Mori M."/>
            <person name="Yoshida Y."/>
            <person name="Ohtoshi R."/>
            <person name="Malay A.D."/>
            <person name="Moran D.A.P."/>
            <person name="Tomita M."/>
            <person name="Numata K."/>
            <person name="Arakawa K."/>
        </authorList>
    </citation>
    <scope>NUCLEOTIDE SEQUENCE</scope>
</reference>
<accession>A0A8X6XH25</accession>
<organism evidence="2 3">
    <name type="scientific">Trichonephila inaurata madagascariensis</name>
    <dbReference type="NCBI Taxonomy" id="2747483"/>
    <lineage>
        <taxon>Eukaryota</taxon>
        <taxon>Metazoa</taxon>
        <taxon>Ecdysozoa</taxon>
        <taxon>Arthropoda</taxon>
        <taxon>Chelicerata</taxon>
        <taxon>Arachnida</taxon>
        <taxon>Araneae</taxon>
        <taxon>Araneomorphae</taxon>
        <taxon>Entelegynae</taxon>
        <taxon>Araneoidea</taxon>
        <taxon>Nephilidae</taxon>
        <taxon>Trichonephila</taxon>
        <taxon>Trichonephila inaurata</taxon>
    </lineage>
</organism>
<feature type="region of interest" description="Disordered" evidence="1">
    <location>
        <begin position="349"/>
        <end position="376"/>
    </location>
</feature>
<dbReference type="EMBL" id="BMAV01008625">
    <property type="protein sequence ID" value="GFY52319.1"/>
    <property type="molecule type" value="Genomic_DNA"/>
</dbReference>
<dbReference type="AlphaFoldDB" id="A0A8X6XH25"/>